<accession>A0AAJ0CIN9</accession>
<sequence length="620" mass="70521">MSLLTRSNAISTSWQDECKWPRRLLHVTPNSLVSYSWSPGDVYGGISQPQYAAISYTWGRWRLKENDLPTVGPALNFSFGNAAGWDIPRISPEHFSSDSFEQAVRNVCRDAEVEFVWIDISCIDQTRNSIEMAIEVGRQGTIFRGAHRVYIWLTSHSREWYTNWYTTIREQLKLATAGNITETLSQKNKEGFRSVALYIQSFISDTWWTSTWTLQEAFLRKDGIFLARDGSVVSVTDTAEEPEPDDCRPLINLLKSSRVKNFLQQNRTSDVAEHQAVCDALDQVQERLTRPRAQPALVLSLTWLQTFVVDIVKLIEDHEPCRREDNSLGIREMADSSGINALFQDHPMALLAAARRRTSKREEDKVYGIMQVFDLKLGKSRPGAPTNKQFSLSDLEDELGQALMENYPVLSQMLVHTRSPPYRKAWRLDQWCEPLPVRIFDFDGLKCQQGLEERSCFGTHKLDGVLVGEFSGSACSLAEFLLAWEARHSLRDDLALQLGVCLDEVETLHIYYQPDHKYGTTESTRQLRELNSSLPDLRILMLGRLNGQWEGGPTKLNLGLLLSPYELSVRDIATGTQFYHRIGVCLWGGRWGAGSTLREVGAEDLLDGRTAWTRHKGYFG</sequence>
<dbReference type="Proteomes" id="UP001251528">
    <property type="component" value="Unassembled WGS sequence"/>
</dbReference>
<dbReference type="InterPro" id="IPR010730">
    <property type="entry name" value="HET"/>
</dbReference>
<evidence type="ECO:0000313" key="3">
    <source>
        <dbReference type="Proteomes" id="UP001251528"/>
    </source>
</evidence>
<keyword evidence="3" id="KW-1185">Reference proteome</keyword>
<feature type="domain" description="Heterokaryon incompatibility" evidence="1">
    <location>
        <begin position="51"/>
        <end position="216"/>
    </location>
</feature>
<gene>
    <name evidence="2" type="ORF">QQS21_010865</name>
</gene>
<evidence type="ECO:0000313" key="2">
    <source>
        <dbReference type="EMBL" id="KAK2591456.1"/>
    </source>
</evidence>
<dbReference type="EMBL" id="JASWJB010000334">
    <property type="protein sequence ID" value="KAK2591456.1"/>
    <property type="molecule type" value="Genomic_DNA"/>
</dbReference>
<dbReference type="PANTHER" id="PTHR24148:SF64">
    <property type="entry name" value="HETEROKARYON INCOMPATIBILITY DOMAIN-CONTAINING PROTEIN"/>
    <property type="match status" value="1"/>
</dbReference>
<name>A0AAJ0CIN9_9HYPO</name>
<organism evidence="2 3">
    <name type="scientific">Conoideocrella luteorostrata</name>
    <dbReference type="NCBI Taxonomy" id="1105319"/>
    <lineage>
        <taxon>Eukaryota</taxon>
        <taxon>Fungi</taxon>
        <taxon>Dikarya</taxon>
        <taxon>Ascomycota</taxon>
        <taxon>Pezizomycotina</taxon>
        <taxon>Sordariomycetes</taxon>
        <taxon>Hypocreomycetidae</taxon>
        <taxon>Hypocreales</taxon>
        <taxon>Clavicipitaceae</taxon>
        <taxon>Conoideocrella</taxon>
    </lineage>
</organism>
<dbReference type="InterPro" id="IPR052895">
    <property type="entry name" value="HetReg/Transcr_Mod"/>
</dbReference>
<dbReference type="AlphaFoldDB" id="A0AAJ0CIN9"/>
<protein>
    <recommendedName>
        <fullName evidence="1">Heterokaryon incompatibility domain-containing protein</fullName>
    </recommendedName>
</protein>
<comment type="caution">
    <text evidence="2">The sequence shown here is derived from an EMBL/GenBank/DDBJ whole genome shotgun (WGS) entry which is preliminary data.</text>
</comment>
<reference evidence="2" key="1">
    <citation type="submission" date="2023-06" db="EMBL/GenBank/DDBJ databases">
        <title>Conoideocrella luteorostrata (Hypocreales: Clavicipitaceae), a potential biocontrol fungus for elongate hemlock scale in United States Christmas tree production areas.</title>
        <authorList>
            <person name="Barrett H."/>
            <person name="Lovett B."/>
            <person name="Macias A.M."/>
            <person name="Stajich J.E."/>
            <person name="Kasson M.T."/>
        </authorList>
    </citation>
    <scope>NUCLEOTIDE SEQUENCE</scope>
    <source>
        <strain evidence="2">ARSEF 14590</strain>
    </source>
</reference>
<evidence type="ECO:0000259" key="1">
    <source>
        <dbReference type="Pfam" id="PF06985"/>
    </source>
</evidence>
<dbReference type="PANTHER" id="PTHR24148">
    <property type="entry name" value="ANKYRIN REPEAT DOMAIN-CONTAINING PROTEIN 39 HOMOLOG-RELATED"/>
    <property type="match status" value="1"/>
</dbReference>
<dbReference type="Pfam" id="PF06985">
    <property type="entry name" value="HET"/>
    <property type="match status" value="1"/>
</dbReference>
<proteinExistence type="predicted"/>